<evidence type="ECO:0000259" key="4">
    <source>
        <dbReference type="PROSITE" id="PS50932"/>
    </source>
</evidence>
<gene>
    <name evidence="5" type="ORF">J2Z34_000593</name>
</gene>
<evidence type="ECO:0000256" key="3">
    <source>
        <dbReference type="ARBA" id="ARBA00023163"/>
    </source>
</evidence>
<keyword evidence="1" id="KW-0805">Transcription regulation</keyword>
<evidence type="ECO:0000256" key="2">
    <source>
        <dbReference type="ARBA" id="ARBA00023125"/>
    </source>
</evidence>
<dbReference type="Proteomes" id="UP001519271">
    <property type="component" value="Unassembled WGS sequence"/>
</dbReference>
<dbReference type="EMBL" id="JAGGKC010000003">
    <property type="protein sequence ID" value="MBP1918122.1"/>
    <property type="molecule type" value="Genomic_DNA"/>
</dbReference>
<dbReference type="Gene3D" id="1.10.260.40">
    <property type="entry name" value="lambda repressor-like DNA-binding domains"/>
    <property type="match status" value="1"/>
</dbReference>
<proteinExistence type="predicted"/>
<dbReference type="Pfam" id="PF13377">
    <property type="entry name" value="Peripla_BP_3"/>
    <property type="match status" value="1"/>
</dbReference>
<dbReference type="InterPro" id="IPR010982">
    <property type="entry name" value="Lambda_DNA-bd_dom_sf"/>
</dbReference>
<accession>A0ABS4G0U5</accession>
<dbReference type="SMART" id="SM00354">
    <property type="entry name" value="HTH_LACI"/>
    <property type="match status" value="1"/>
</dbReference>
<dbReference type="Gene3D" id="3.40.50.2300">
    <property type="match status" value="2"/>
</dbReference>
<dbReference type="PROSITE" id="PS50932">
    <property type="entry name" value="HTH_LACI_2"/>
    <property type="match status" value="1"/>
</dbReference>
<dbReference type="InterPro" id="IPR000843">
    <property type="entry name" value="HTH_LacI"/>
</dbReference>
<sequence length="329" mass="37536">MATIKDIAEKAGVSISTVSRVLNFDESLKVTAKTKRRILEIAEEFDYVTVRDRKSKSGQKIGILNWYDSEKELGDPYYLYIRLAAEKRCHDLGVEVVRIDFDCDEDTARKLDGILAIGKYGRSDIDNLMKLNDEIVFTDFSTDNRCDSVVIDFKEAMDLALGYLYERGHRRIGYIGGREFFPDRDEVSDLRFKFYKEFMLMNDIYLESDCYFGDFSLKGGYRLMKEALEKPERPTAFFLGNDSMALGAYKAISEAGLVIPRDISIIGFNDLPGSKYMVPSLTTVRVYQDYLGHAAVDLLLESIGSSREFRKKVVIPVKLMERDSVSDNS</sequence>
<dbReference type="InterPro" id="IPR046335">
    <property type="entry name" value="LacI/GalR-like_sensor"/>
</dbReference>
<dbReference type="SUPFAM" id="SSF53822">
    <property type="entry name" value="Periplasmic binding protein-like I"/>
    <property type="match status" value="1"/>
</dbReference>
<dbReference type="PROSITE" id="PS00356">
    <property type="entry name" value="HTH_LACI_1"/>
    <property type="match status" value="1"/>
</dbReference>
<dbReference type="RefSeq" id="WP_209458362.1">
    <property type="nucleotide sequence ID" value="NZ_JAGGKC010000003.1"/>
</dbReference>
<dbReference type="Pfam" id="PF00356">
    <property type="entry name" value="LacI"/>
    <property type="match status" value="1"/>
</dbReference>
<dbReference type="CDD" id="cd01544">
    <property type="entry name" value="PBP1_GalR"/>
    <property type="match status" value="1"/>
</dbReference>
<keyword evidence="3" id="KW-0804">Transcription</keyword>
<keyword evidence="6" id="KW-1185">Reference proteome</keyword>
<feature type="domain" description="HTH lacI-type" evidence="4">
    <location>
        <begin position="2"/>
        <end position="58"/>
    </location>
</feature>
<dbReference type="InterPro" id="IPR028082">
    <property type="entry name" value="Peripla_BP_I"/>
</dbReference>
<dbReference type="SUPFAM" id="SSF47413">
    <property type="entry name" value="lambda repressor-like DNA-binding domains"/>
    <property type="match status" value="1"/>
</dbReference>
<dbReference type="PANTHER" id="PTHR30146:SF149">
    <property type="entry name" value="HTH-TYPE TRANSCRIPTIONAL REGULATOR EBGR"/>
    <property type="match status" value="1"/>
</dbReference>
<evidence type="ECO:0000313" key="5">
    <source>
        <dbReference type="EMBL" id="MBP1918122.1"/>
    </source>
</evidence>
<evidence type="ECO:0000313" key="6">
    <source>
        <dbReference type="Proteomes" id="UP001519271"/>
    </source>
</evidence>
<protein>
    <submittedName>
        <fullName evidence="5">LacI family transcriptional regulator</fullName>
    </submittedName>
</protein>
<comment type="caution">
    <text evidence="5">The sequence shown here is derived from an EMBL/GenBank/DDBJ whole genome shotgun (WGS) entry which is preliminary data.</text>
</comment>
<reference evidence="5 6" key="1">
    <citation type="submission" date="2021-03" db="EMBL/GenBank/DDBJ databases">
        <title>Genomic Encyclopedia of Type Strains, Phase IV (KMG-IV): sequencing the most valuable type-strain genomes for metagenomic binning, comparative biology and taxonomic classification.</title>
        <authorList>
            <person name="Goeker M."/>
        </authorList>
    </citation>
    <scope>NUCLEOTIDE SEQUENCE [LARGE SCALE GENOMIC DNA]</scope>
    <source>
        <strain evidence="5 6">DSM 6139</strain>
    </source>
</reference>
<evidence type="ECO:0000256" key="1">
    <source>
        <dbReference type="ARBA" id="ARBA00023015"/>
    </source>
</evidence>
<name>A0ABS4G0U5_9CLOT</name>
<dbReference type="PANTHER" id="PTHR30146">
    <property type="entry name" value="LACI-RELATED TRANSCRIPTIONAL REPRESSOR"/>
    <property type="match status" value="1"/>
</dbReference>
<keyword evidence="2" id="KW-0238">DNA-binding</keyword>
<dbReference type="PRINTS" id="PR00036">
    <property type="entry name" value="HTHLACI"/>
</dbReference>
<organism evidence="5 6">
    <name type="scientific">Youngiibacter multivorans</name>
    <dbReference type="NCBI Taxonomy" id="937251"/>
    <lineage>
        <taxon>Bacteria</taxon>
        <taxon>Bacillati</taxon>
        <taxon>Bacillota</taxon>
        <taxon>Clostridia</taxon>
        <taxon>Eubacteriales</taxon>
        <taxon>Clostridiaceae</taxon>
        <taxon>Youngiibacter</taxon>
    </lineage>
</organism>
<dbReference type="CDD" id="cd01392">
    <property type="entry name" value="HTH_LacI"/>
    <property type="match status" value="1"/>
</dbReference>